<comment type="caution">
    <text evidence="2">The sequence shown here is derived from an EMBL/GenBank/DDBJ whole genome shotgun (WGS) entry which is preliminary data.</text>
</comment>
<dbReference type="EMBL" id="ARYN01000025">
    <property type="protein sequence ID" value="ORL43808.1"/>
    <property type="molecule type" value="Genomic_DNA"/>
</dbReference>
<dbReference type="RefSeq" id="WP_084843302.1">
    <property type="nucleotide sequence ID" value="NZ_ARYN01000025.1"/>
</dbReference>
<keyword evidence="3" id="KW-1185">Reference proteome</keyword>
<feature type="region of interest" description="Disordered" evidence="1">
    <location>
        <begin position="73"/>
        <end position="93"/>
    </location>
</feature>
<organism evidence="2 3">
    <name type="scientific">Zunongwangia atlantica 22II14-10F7</name>
    <dbReference type="NCBI Taxonomy" id="1185767"/>
    <lineage>
        <taxon>Bacteria</taxon>
        <taxon>Pseudomonadati</taxon>
        <taxon>Bacteroidota</taxon>
        <taxon>Flavobacteriia</taxon>
        <taxon>Flavobacteriales</taxon>
        <taxon>Flavobacteriaceae</taxon>
        <taxon>Zunongwangia</taxon>
    </lineage>
</organism>
<protein>
    <submittedName>
        <fullName evidence="2">Uncharacterized protein</fullName>
    </submittedName>
</protein>
<dbReference type="OrthoDB" id="1449507at2"/>
<name>A0A1Y1SYI0_9FLAO</name>
<gene>
    <name evidence="2" type="ORF">IIF7_19189</name>
</gene>
<evidence type="ECO:0000313" key="3">
    <source>
        <dbReference type="Proteomes" id="UP000192746"/>
    </source>
</evidence>
<feature type="compositionally biased region" description="Basic and acidic residues" evidence="1">
    <location>
        <begin position="73"/>
        <end position="84"/>
    </location>
</feature>
<proteinExistence type="predicted"/>
<accession>A0A1Y1SYI0</accession>
<reference evidence="2 3" key="1">
    <citation type="submission" date="2013-04" db="EMBL/GenBank/DDBJ databases">
        <title>Zunongwangia sp. 22II14-10F7 Genome Sequencing.</title>
        <authorList>
            <person name="Lai Q."/>
            <person name="Shao Z."/>
        </authorList>
    </citation>
    <scope>NUCLEOTIDE SEQUENCE [LARGE SCALE GENOMIC DNA]</scope>
    <source>
        <strain evidence="2 3">22II14-10F7</strain>
    </source>
</reference>
<dbReference type="Proteomes" id="UP000192746">
    <property type="component" value="Unassembled WGS sequence"/>
</dbReference>
<evidence type="ECO:0000313" key="2">
    <source>
        <dbReference type="EMBL" id="ORL43808.1"/>
    </source>
</evidence>
<evidence type="ECO:0000256" key="1">
    <source>
        <dbReference type="SAM" id="MobiDB-lite"/>
    </source>
</evidence>
<dbReference type="STRING" id="1185767.IIF7_19189"/>
<dbReference type="AlphaFoldDB" id="A0A1Y1SYI0"/>
<sequence>MIRENEIEGLKKRIGSNHIAKISIYFNQHMIFNKFNQPFSTTYISRVFNGNMPNKKVEDGIWRFAEDLKKQEERDAKRKAEILEPVKLPTDED</sequence>